<dbReference type="GO" id="GO:0051225">
    <property type="term" value="P:spindle assembly"/>
    <property type="evidence" value="ECO:0007669"/>
    <property type="project" value="TreeGrafter"/>
</dbReference>
<dbReference type="GO" id="GO:0005814">
    <property type="term" value="C:centriole"/>
    <property type="evidence" value="ECO:0007669"/>
    <property type="project" value="EnsemblMetazoa"/>
</dbReference>
<dbReference type="PhylomeDB" id="B3M9M0"/>
<dbReference type="OMA" id="KCKAIGC"/>
<reference evidence="6 7" key="1">
    <citation type="journal article" date="2007" name="Nature">
        <title>Evolution of genes and genomes on the Drosophila phylogeny.</title>
        <authorList>
            <consortium name="Drosophila 12 Genomes Consortium"/>
            <person name="Clark A.G."/>
            <person name="Eisen M.B."/>
            <person name="Smith D.R."/>
            <person name="Bergman C.M."/>
            <person name="Oliver B."/>
            <person name="Markow T.A."/>
            <person name="Kaufman T.C."/>
            <person name="Kellis M."/>
            <person name="Gelbart W."/>
            <person name="Iyer V.N."/>
            <person name="Pollard D.A."/>
            <person name="Sackton T.B."/>
            <person name="Larracuente A.M."/>
            <person name="Singh N.D."/>
            <person name="Abad J.P."/>
            <person name="Abt D.N."/>
            <person name="Adryan B."/>
            <person name="Aguade M."/>
            <person name="Akashi H."/>
            <person name="Anderson W.W."/>
            <person name="Aquadro C.F."/>
            <person name="Ardell D.H."/>
            <person name="Arguello R."/>
            <person name="Artieri C.G."/>
            <person name="Barbash D.A."/>
            <person name="Barker D."/>
            <person name="Barsanti P."/>
            <person name="Batterham P."/>
            <person name="Batzoglou S."/>
            <person name="Begun D."/>
            <person name="Bhutkar A."/>
            <person name="Blanco E."/>
            <person name="Bosak S.A."/>
            <person name="Bradley R.K."/>
            <person name="Brand A.D."/>
            <person name="Brent M.R."/>
            <person name="Brooks A.N."/>
            <person name="Brown R.H."/>
            <person name="Butlin R.K."/>
            <person name="Caggese C."/>
            <person name="Calvi B.R."/>
            <person name="Bernardo de Carvalho A."/>
            <person name="Caspi A."/>
            <person name="Castrezana S."/>
            <person name="Celniker S.E."/>
            <person name="Chang J.L."/>
            <person name="Chapple C."/>
            <person name="Chatterji S."/>
            <person name="Chinwalla A."/>
            <person name="Civetta A."/>
            <person name="Clifton S.W."/>
            <person name="Comeron J.M."/>
            <person name="Costello J.C."/>
            <person name="Coyne J.A."/>
            <person name="Daub J."/>
            <person name="David R.G."/>
            <person name="Delcher A.L."/>
            <person name="Delehaunty K."/>
            <person name="Do C.B."/>
            <person name="Ebling H."/>
            <person name="Edwards K."/>
            <person name="Eickbush T."/>
            <person name="Evans J.D."/>
            <person name="Filipski A."/>
            <person name="Findeiss S."/>
            <person name="Freyhult E."/>
            <person name="Fulton L."/>
            <person name="Fulton R."/>
            <person name="Garcia A.C."/>
            <person name="Gardiner A."/>
            <person name="Garfield D.A."/>
            <person name="Garvin B.E."/>
            <person name="Gibson G."/>
            <person name="Gilbert D."/>
            <person name="Gnerre S."/>
            <person name="Godfrey J."/>
            <person name="Good R."/>
            <person name="Gotea V."/>
            <person name="Gravely B."/>
            <person name="Greenberg A.J."/>
            <person name="Griffiths-Jones S."/>
            <person name="Gross S."/>
            <person name="Guigo R."/>
            <person name="Gustafson E.A."/>
            <person name="Haerty W."/>
            <person name="Hahn M.W."/>
            <person name="Halligan D.L."/>
            <person name="Halpern A.L."/>
            <person name="Halter G.M."/>
            <person name="Han M.V."/>
            <person name="Heger A."/>
            <person name="Hillier L."/>
            <person name="Hinrichs A.S."/>
            <person name="Holmes I."/>
            <person name="Hoskins R.A."/>
            <person name="Hubisz M.J."/>
            <person name="Hultmark D."/>
            <person name="Huntley M.A."/>
            <person name="Jaffe D.B."/>
            <person name="Jagadeeshan S."/>
            <person name="Jeck W.R."/>
            <person name="Johnson J."/>
            <person name="Jones C.D."/>
            <person name="Jordan W.C."/>
            <person name="Karpen G.H."/>
            <person name="Kataoka E."/>
            <person name="Keightley P.D."/>
            <person name="Kheradpour P."/>
            <person name="Kirkness E.F."/>
            <person name="Koerich L.B."/>
            <person name="Kristiansen K."/>
            <person name="Kudrna D."/>
            <person name="Kulathinal R.J."/>
            <person name="Kumar S."/>
            <person name="Kwok R."/>
            <person name="Lander E."/>
            <person name="Langley C.H."/>
            <person name="Lapoint R."/>
            <person name="Lazzaro B.P."/>
            <person name="Lee S.J."/>
            <person name="Levesque L."/>
            <person name="Li R."/>
            <person name="Lin C.F."/>
            <person name="Lin M.F."/>
            <person name="Lindblad-Toh K."/>
            <person name="Llopart A."/>
            <person name="Long M."/>
            <person name="Low L."/>
            <person name="Lozovsky E."/>
            <person name="Lu J."/>
            <person name="Luo M."/>
            <person name="Machado C.A."/>
            <person name="Makalowski W."/>
            <person name="Marzo M."/>
            <person name="Matsuda M."/>
            <person name="Matzkin L."/>
            <person name="McAllister B."/>
            <person name="McBride C.S."/>
            <person name="McKernan B."/>
            <person name="McKernan K."/>
            <person name="Mendez-Lago M."/>
            <person name="Minx P."/>
            <person name="Mollenhauer M.U."/>
            <person name="Montooth K."/>
            <person name="Mount S.M."/>
            <person name="Mu X."/>
            <person name="Myers E."/>
            <person name="Negre B."/>
            <person name="Newfeld S."/>
            <person name="Nielsen R."/>
            <person name="Noor M.A."/>
            <person name="O'Grady P."/>
            <person name="Pachter L."/>
            <person name="Papaceit M."/>
            <person name="Parisi M.J."/>
            <person name="Parisi M."/>
            <person name="Parts L."/>
            <person name="Pedersen J.S."/>
            <person name="Pesole G."/>
            <person name="Phillippy A.M."/>
            <person name="Ponting C.P."/>
            <person name="Pop M."/>
            <person name="Porcelli D."/>
            <person name="Powell J.R."/>
            <person name="Prohaska S."/>
            <person name="Pruitt K."/>
            <person name="Puig M."/>
            <person name="Quesneville H."/>
            <person name="Ram K.R."/>
            <person name="Rand D."/>
            <person name="Rasmussen M.D."/>
            <person name="Reed L.K."/>
            <person name="Reenan R."/>
            <person name="Reily A."/>
            <person name="Remington K.A."/>
            <person name="Rieger T.T."/>
            <person name="Ritchie M.G."/>
            <person name="Robin C."/>
            <person name="Rogers Y.H."/>
            <person name="Rohde C."/>
            <person name="Rozas J."/>
            <person name="Rubenfield M.J."/>
            <person name="Ruiz A."/>
            <person name="Russo S."/>
            <person name="Salzberg S.L."/>
            <person name="Sanchez-Gracia A."/>
            <person name="Saranga D.J."/>
            <person name="Sato H."/>
            <person name="Schaeffer S.W."/>
            <person name="Schatz M.C."/>
            <person name="Schlenke T."/>
            <person name="Schwartz R."/>
            <person name="Segarra C."/>
            <person name="Singh R.S."/>
            <person name="Sirot L."/>
            <person name="Sirota M."/>
            <person name="Sisneros N.B."/>
            <person name="Smith C.D."/>
            <person name="Smith T.F."/>
            <person name="Spieth J."/>
            <person name="Stage D.E."/>
            <person name="Stark A."/>
            <person name="Stephan W."/>
            <person name="Strausberg R.L."/>
            <person name="Strempel S."/>
            <person name="Sturgill D."/>
            <person name="Sutton G."/>
            <person name="Sutton G.G."/>
            <person name="Tao W."/>
            <person name="Teichmann S."/>
            <person name="Tobari Y.N."/>
            <person name="Tomimura Y."/>
            <person name="Tsolas J.M."/>
            <person name="Valente V.L."/>
            <person name="Venter E."/>
            <person name="Venter J.C."/>
            <person name="Vicario S."/>
            <person name="Vieira F.G."/>
            <person name="Vilella A.J."/>
            <person name="Villasante A."/>
            <person name="Walenz B."/>
            <person name="Wang J."/>
            <person name="Wasserman M."/>
            <person name="Watts T."/>
            <person name="Wilson D."/>
            <person name="Wilson R.K."/>
            <person name="Wing R.A."/>
            <person name="Wolfner M.F."/>
            <person name="Wong A."/>
            <person name="Wong G.K."/>
            <person name="Wu C.I."/>
            <person name="Wu G."/>
            <person name="Yamamoto D."/>
            <person name="Yang H.P."/>
            <person name="Yang S.P."/>
            <person name="Yorke J.A."/>
            <person name="Yoshida K."/>
            <person name="Zdobnov E."/>
            <person name="Zhang P."/>
            <person name="Zhang Y."/>
            <person name="Zimin A.V."/>
            <person name="Baldwin J."/>
            <person name="Abdouelleil A."/>
            <person name="Abdulkadir J."/>
            <person name="Abebe A."/>
            <person name="Abera B."/>
            <person name="Abreu J."/>
            <person name="Acer S.C."/>
            <person name="Aftuck L."/>
            <person name="Alexander A."/>
            <person name="An P."/>
            <person name="Anderson E."/>
            <person name="Anderson S."/>
            <person name="Arachi H."/>
            <person name="Azer M."/>
            <person name="Bachantsang P."/>
            <person name="Barry A."/>
            <person name="Bayul T."/>
            <person name="Berlin A."/>
            <person name="Bessette D."/>
            <person name="Bloom T."/>
            <person name="Blye J."/>
            <person name="Boguslavskiy L."/>
            <person name="Bonnet C."/>
            <person name="Boukhgalter B."/>
            <person name="Bourzgui I."/>
            <person name="Brown A."/>
            <person name="Cahill P."/>
            <person name="Channer S."/>
            <person name="Cheshatsang Y."/>
            <person name="Chuda L."/>
            <person name="Citroen M."/>
            <person name="Collymore A."/>
            <person name="Cooke P."/>
            <person name="Costello M."/>
            <person name="D'Aco K."/>
            <person name="Daza R."/>
            <person name="De Haan G."/>
            <person name="DeGray S."/>
            <person name="DeMaso C."/>
            <person name="Dhargay N."/>
            <person name="Dooley K."/>
            <person name="Dooley E."/>
            <person name="Doricent M."/>
            <person name="Dorje P."/>
            <person name="Dorjee K."/>
            <person name="Dupes A."/>
            <person name="Elong R."/>
            <person name="Falk J."/>
            <person name="Farina A."/>
            <person name="Faro S."/>
            <person name="Ferguson D."/>
            <person name="Fisher S."/>
            <person name="Foley C.D."/>
            <person name="Franke A."/>
            <person name="Friedrich D."/>
            <person name="Gadbois L."/>
            <person name="Gearin G."/>
            <person name="Gearin C.R."/>
            <person name="Giannoukos G."/>
            <person name="Goode T."/>
            <person name="Graham J."/>
            <person name="Grandbois E."/>
            <person name="Grewal S."/>
            <person name="Gyaltsen K."/>
            <person name="Hafez N."/>
            <person name="Hagos B."/>
            <person name="Hall J."/>
            <person name="Henson C."/>
            <person name="Hollinger A."/>
            <person name="Honan T."/>
            <person name="Huard M.D."/>
            <person name="Hughes L."/>
            <person name="Hurhula B."/>
            <person name="Husby M.E."/>
            <person name="Kamat A."/>
            <person name="Kanga B."/>
            <person name="Kashin S."/>
            <person name="Khazanovich D."/>
            <person name="Kisner P."/>
            <person name="Lance K."/>
            <person name="Lara M."/>
            <person name="Lee W."/>
            <person name="Lennon N."/>
            <person name="Letendre F."/>
            <person name="LeVine R."/>
            <person name="Lipovsky A."/>
            <person name="Liu X."/>
            <person name="Liu J."/>
            <person name="Liu S."/>
            <person name="Lokyitsang T."/>
            <person name="Lokyitsang Y."/>
            <person name="Lubonja R."/>
            <person name="Lui A."/>
            <person name="MacDonald P."/>
            <person name="Magnisalis V."/>
            <person name="Maru K."/>
            <person name="Matthews C."/>
            <person name="McCusker W."/>
            <person name="McDonough S."/>
            <person name="Mehta T."/>
            <person name="Meldrim J."/>
            <person name="Meneus L."/>
            <person name="Mihai O."/>
            <person name="Mihalev A."/>
            <person name="Mihova T."/>
            <person name="Mittelman R."/>
            <person name="Mlenga V."/>
            <person name="Montmayeur A."/>
            <person name="Mulrain L."/>
            <person name="Navidi A."/>
            <person name="Naylor J."/>
            <person name="Negash T."/>
            <person name="Nguyen T."/>
            <person name="Nguyen N."/>
            <person name="Nicol R."/>
            <person name="Norbu C."/>
            <person name="Norbu N."/>
            <person name="Novod N."/>
            <person name="O'Neill B."/>
            <person name="Osman S."/>
            <person name="Markiewicz E."/>
            <person name="Oyono O.L."/>
            <person name="Patti C."/>
            <person name="Phunkhang P."/>
            <person name="Pierre F."/>
            <person name="Priest M."/>
            <person name="Raghuraman S."/>
            <person name="Rege F."/>
            <person name="Reyes R."/>
            <person name="Rise C."/>
            <person name="Rogov P."/>
            <person name="Ross K."/>
            <person name="Ryan E."/>
            <person name="Settipalli S."/>
            <person name="Shea T."/>
            <person name="Sherpa N."/>
            <person name="Shi L."/>
            <person name="Shih D."/>
            <person name="Sparrow T."/>
            <person name="Spaulding J."/>
            <person name="Stalker J."/>
            <person name="Stange-Thomann N."/>
            <person name="Stavropoulos S."/>
            <person name="Stone C."/>
            <person name="Strader C."/>
            <person name="Tesfaye S."/>
            <person name="Thomson T."/>
            <person name="Thoulutsang Y."/>
            <person name="Thoulutsang D."/>
            <person name="Topham K."/>
            <person name="Topping I."/>
            <person name="Tsamla T."/>
            <person name="Vassiliev H."/>
            <person name="Vo A."/>
            <person name="Wangchuk T."/>
            <person name="Wangdi T."/>
            <person name="Weiand M."/>
            <person name="Wilkinson J."/>
            <person name="Wilson A."/>
            <person name="Yadav S."/>
            <person name="Young G."/>
            <person name="Yu Q."/>
            <person name="Zembek L."/>
            <person name="Zhong D."/>
            <person name="Zimmer A."/>
            <person name="Zwirko Z."/>
            <person name="Jaffe D.B."/>
            <person name="Alvarez P."/>
            <person name="Brockman W."/>
            <person name="Butler J."/>
            <person name="Chin C."/>
            <person name="Gnerre S."/>
            <person name="Grabherr M."/>
            <person name="Kleber M."/>
            <person name="Mauceli E."/>
            <person name="MacCallum I."/>
        </authorList>
    </citation>
    <scope>NUCLEOTIDE SEQUENCE [LARGE SCALE GENOMIC DNA]</scope>
    <source>
        <strain evidence="7">Tucson 14024-0371.13</strain>
    </source>
</reference>
<dbReference type="Proteomes" id="UP000007801">
    <property type="component" value="Unassembled WGS sequence"/>
</dbReference>
<dbReference type="STRING" id="7217.B3M9M0"/>
<dbReference type="AlphaFoldDB" id="B3M9M0"/>
<keyword evidence="3 5" id="KW-0493">Microtubule</keyword>
<comment type="similarity">
    <text evidence="5">Belongs to the TUBGCP family.</text>
</comment>
<dbReference type="GO" id="GO:0031122">
    <property type="term" value="P:cytoplasmic microtubule organization"/>
    <property type="evidence" value="ECO:0007669"/>
    <property type="project" value="TreeGrafter"/>
</dbReference>
<evidence type="ECO:0000313" key="6">
    <source>
        <dbReference type="EMBL" id="EDV39026.1"/>
    </source>
</evidence>
<evidence type="ECO:0000256" key="4">
    <source>
        <dbReference type="ARBA" id="ARBA00023212"/>
    </source>
</evidence>
<evidence type="ECO:0000256" key="3">
    <source>
        <dbReference type="ARBA" id="ARBA00022701"/>
    </source>
</evidence>
<dbReference type="GO" id="GO:0005874">
    <property type="term" value="C:microtubule"/>
    <property type="evidence" value="ECO:0007669"/>
    <property type="project" value="UniProtKB-KW"/>
</dbReference>
<protein>
    <recommendedName>
        <fullName evidence="5">Gamma-tubulin complex component</fullName>
    </recommendedName>
</protein>
<dbReference type="PANTHER" id="PTHR19302:SF27">
    <property type="entry name" value="GAMMA-TUBULIN COMPLEX COMPONENT 4"/>
    <property type="match status" value="1"/>
</dbReference>
<dbReference type="CTD" id="317930"/>
<keyword evidence="4 5" id="KW-0206">Cytoskeleton</keyword>
<accession>B3M9M0</accession>
<dbReference type="GO" id="GO:0043015">
    <property type="term" value="F:gamma-tubulin binding"/>
    <property type="evidence" value="ECO:0007669"/>
    <property type="project" value="EnsemblMetazoa"/>
</dbReference>
<proteinExistence type="inferred from homology"/>
<sequence length="994" mass="114783">MDLCQQVMARNVPQLVRLLLDTPLEGGGHVDSKADQATFERCLAFAKERLQPFENQECCPEAVWHNMNHFIERYRSENLPEFADTFKQLANVVLNHPLCTNHTQKNLQWCLMDFMLSVNYKAFKEVRRNRREMLQKRMHILEALAMATEGSEVLRVPQGGSARGSMGAFDRTSTLEWAEKTPSEGSENKPAFFIPGERRWSKETGHTVQNNPNRFTVPDIGANLENATFNLSLDSPQPRAASDSNSLAQHLNEVHVTENFSTNEANMNLLMNLTQVESSLEKPTKVNYYRGMNDLLTRIYTPWWQVDIHVHQQSRTLPSSFSHNYGEWLLHQLRESQSSVRRMTEEHQLLRELLILFFISLDSGHFQVKGHGVEVLTAGPQTCALSQLLEGAILGRVFKYLEQMGYLRQLIESNATPRVGGYRLETVVAFTVAVRRLLRPVIEFLVYYERRLAAGKEAPTVKHFLHVSEDAMQRLRLLFEVPEPKVEGRASLCSLGVLDSLVLNCTLPGQSKEEISLSASLLLHSLQAYCHFIDCWWTSGEFQDWQDEFPFQKLQVDGRTEYGLRKYLLEEEVHLGGCLFKVIKDHLGEASQAVATLCDTRRMGDFVALHGTIFQVSLHNFLMEAVLKELLPYQAERVQDYSYAPDIMQQLKSVDQETVRRLFYAYHMETRPDPRHPARCSVDELVKNFQSCVDYTPIVEIICDQLAVGLRRRTLLANSYVTHLVKTELQLHRTAKHLRSVYTLEKYELLQNEFEEFFSLLSKKSLKRAEKKMKEIVDAQDPNLAYLFNVDLKGTRPDSLTLSVGYDIFLNQVITQGQFEQLNTCFRLILSMHWTLYRLKRLAPLKNFRYRELKGALQTLRDTLEKTLEEQLQGSGKVKQLAEILNHSEERLVGCTISGLRQEHEWLLRQISDIVSEEMPRGNFSSRMEEFLGLCDVLYHLWLKAASVLNNLEVQKPRNTCEMKFEWLTFFYLQRIHKHCKVMASHLGVELINN</sequence>
<dbReference type="GO" id="GO:0051321">
    <property type="term" value="P:meiotic cell cycle"/>
    <property type="evidence" value="ECO:0007669"/>
    <property type="project" value="TreeGrafter"/>
</dbReference>
<evidence type="ECO:0000256" key="2">
    <source>
        <dbReference type="ARBA" id="ARBA00022490"/>
    </source>
</evidence>
<dbReference type="FunCoup" id="B3M9M0">
    <property type="interactions" value="3"/>
</dbReference>
<evidence type="ECO:0000313" key="7">
    <source>
        <dbReference type="Proteomes" id="UP000007801"/>
    </source>
</evidence>
<evidence type="ECO:0000256" key="5">
    <source>
        <dbReference type="RuleBase" id="RU363050"/>
    </source>
</evidence>
<dbReference type="GO" id="GO:0005829">
    <property type="term" value="C:cytosol"/>
    <property type="evidence" value="ECO:0007669"/>
    <property type="project" value="EnsemblMetazoa"/>
</dbReference>
<keyword evidence="7" id="KW-1185">Reference proteome</keyword>
<dbReference type="EMBL" id="CH902618">
    <property type="protein sequence ID" value="EDV39026.1"/>
    <property type="molecule type" value="Genomic_DNA"/>
</dbReference>
<dbReference type="GO" id="GO:0000922">
    <property type="term" value="C:spindle pole"/>
    <property type="evidence" value="ECO:0007669"/>
    <property type="project" value="InterPro"/>
</dbReference>
<dbReference type="GO" id="GO:0000278">
    <property type="term" value="P:mitotic cell cycle"/>
    <property type="evidence" value="ECO:0007669"/>
    <property type="project" value="TreeGrafter"/>
</dbReference>
<dbReference type="InParanoid" id="B3M9M0"/>
<name>B3M9M0_DROAN</name>
<dbReference type="GO" id="GO:0051011">
    <property type="term" value="F:microtubule minus-end binding"/>
    <property type="evidence" value="ECO:0007669"/>
    <property type="project" value="TreeGrafter"/>
</dbReference>
<dbReference type="eggNOG" id="KOG4344">
    <property type="taxonomic scope" value="Eukaryota"/>
</dbReference>
<dbReference type="InterPro" id="IPR007259">
    <property type="entry name" value="GCP"/>
</dbReference>
<evidence type="ECO:0000256" key="1">
    <source>
        <dbReference type="ARBA" id="ARBA00004267"/>
    </source>
</evidence>
<dbReference type="PANTHER" id="PTHR19302">
    <property type="entry name" value="GAMMA TUBULIN COMPLEX PROTEIN"/>
    <property type="match status" value="1"/>
</dbReference>
<comment type="subcellular location">
    <subcellularLocation>
        <location evidence="1 5">Cytoplasm</location>
        <location evidence="1 5">Cytoskeleton</location>
        <location evidence="1 5">Microtubule organizing center</location>
    </subcellularLocation>
</comment>
<keyword evidence="2 5" id="KW-0963">Cytoplasm</keyword>
<dbReference type="GO" id="GO:0000930">
    <property type="term" value="C:gamma-tubulin complex"/>
    <property type="evidence" value="ECO:0007669"/>
    <property type="project" value="TreeGrafter"/>
</dbReference>
<organism evidence="6 7">
    <name type="scientific">Drosophila ananassae</name>
    <name type="common">Fruit fly</name>
    <dbReference type="NCBI Taxonomy" id="7217"/>
    <lineage>
        <taxon>Eukaryota</taxon>
        <taxon>Metazoa</taxon>
        <taxon>Ecdysozoa</taxon>
        <taxon>Arthropoda</taxon>
        <taxon>Hexapoda</taxon>
        <taxon>Insecta</taxon>
        <taxon>Pterygota</taxon>
        <taxon>Neoptera</taxon>
        <taxon>Endopterygota</taxon>
        <taxon>Diptera</taxon>
        <taxon>Brachycera</taxon>
        <taxon>Muscomorpha</taxon>
        <taxon>Ephydroidea</taxon>
        <taxon>Drosophilidae</taxon>
        <taxon>Drosophila</taxon>
        <taxon>Sophophora</taxon>
    </lineage>
</organism>
<dbReference type="GeneID" id="6507337"/>
<dbReference type="HOGENOM" id="CLU_014964_0_0_1"/>
<gene>
    <name evidence="6" type="primary">Dana\GF24706</name>
    <name evidence="6" type="synonym">dana_GLEANR_9409</name>
    <name evidence="6" type="ORF">GF24706</name>
</gene>
<dbReference type="GO" id="GO:0007020">
    <property type="term" value="P:microtubule nucleation"/>
    <property type="evidence" value="ECO:0007669"/>
    <property type="project" value="InterPro"/>
</dbReference>
<dbReference type="KEGG" id="dan:6507337"/>
<dbReference type="OrthoDB" id="66546at2759"/>